<dbReference type="GO" id="GO:0006777">
    <property type="term" value="P:Mo-molybdopterin cofactor biosynthetic process"/>
    <property type="evidence" value="ECO:0007669"/>
    <property type="project" value="UniProtKB-UniRule"/>
</dbReference>
<dbReference type="InterPro" id="IPR003786">
    <property type="entry name" value="FdhD"/>
</dbReference>
<keyword evidence="1 3" id="KW-0963">Cytoplasm</keyword>
<comment type="caution">
    <text evidence="4">The sequence shown here is derived from an EMBL/GenBank/DDBJ whole genome shotgun (WGS) entry which is preliminary data.</text>
</comment>
<dbReference type="GO" id="GO:0016783">
    <property type="term" value="F:sulfurtransferase activity"/>
    <property type="evidence" value="ECO:0007669"/>
    <property type="project" value="InterPro"/>
</dbReference>
<comment type="subcellular location">
    <subcellularLocation>
        <location evidence="3">Cytoplasm</location>
    </subcellularLocation>
</comment>
<evidence type="ECO:0000256" key="3">
    <source>
        <dbReference type="HAMAP-Rule" id="MF_00187"/>
    </source>
</evidence>
<sequence>MPRRRAARVQIEKVRGEEIQRKQDAVAVEEPLEIRLAFAAAGQQSGQSISITMRTPGDDFELAAGFLFSEGIIQSGNDIQEIRYCMGSQKEMQEYNVVTVQLRSGLQFNSERLLRHFYTTSSCGVCGKASLEALQIRGCPVLPRDRPIISAKIIHQLPQKLKEAQAIFKATGGLHAAGLFDSSGDLITLREDVGRHNAVDKLIGERLLAKKIPLHEHLMIVSGRASFEILQKTLMAGIPMVAAVGAPSSLGIDLAREFGMTLLGFVREKSFNIYAGPQRVRFADSSTT</sequence>
<dbReference type="SUPFAM" id="SSF53927">
    <property type="entry name" value="Cytidine deaminase-like"/>
    <property type="match status" value="1"/>
</dbReference>
<dbReference type="PANTHER" id="PTHR30592:SF1">
    <property type="entry name" value="SULFUR CARRIER PROTEIN FDHD"/>
    <property type="match status" value="1"/>
</dbReference>
<evidence type="ECO:0000256" key="2">
    <source>
        <dbReference type="ARBA" id="ARBA00023150"/>
    </source>
</evidence>
<protein>
    <recommendedName>
        <fullName evidence="3">Sulfur carrier protein FdhD</fullName>
    </recommendedName>
</protein>
<dbReference type="GO" id="GO:0097163">
    <property type="term" value="F:sulfur carrier activity"/>
    <property type="evidence" value="ECO:0007669"/>
    <property type="project" value="UniProtKB-UniRule"/>
</dbReference>
<gene>
    <name evidence="3" type="primary">fdhD</name>
    <name evidence="4" type="ORF">A2Z21_07995</name>
</gene>
<dbReference type="HAMAP" id="MF_00187">
    <property type="entry name" value="FdhD"/>
    <property type="match status" value="1"/>
</dbReference>
<dbReference type="NCBIfam" id="NF001943">
    <property type="entry name" value="PRK00724.1-2"/>
    <property type="match status" value="1"/>
</dbReference>
<comment type="similarity">
    <text evidence="3">Belongs to the FdhD family.</text>
</comment>
<keyword evidence="2 3" id="KW-0501">Molybdenum cofactor biosynthesis</keyword>
<dbReference type="GO" id="GO:0005737">
    <property type="term" value="C:cytoplasm"/>
    <property type="evidence" value="ECO:0007669"/>
    <property type="project" value="UniProtKB-SubCell"/>
</dbReference>
<comment type="function">
    <text evidence="3">Required for formate dehydrogenase (FDH) activity. Acts as a sulfur carrier protein that transfers sulfur from IscS to the molybdenum cofactor prior to its insertion into FDH.</text>
</comment>
<dbReference type="EMBL" id="MFGX01000032">
    <property type="protein sequence ID" value="OGF56503.1"/>
    <property type="molecule type" value="Genomic_DNA"/>
</dbReference>
<name>A0A1F5UZB5_FRAXR</name>
<dbReference type="Gene3D" id="3.40.140.10">
    <property type="entry name" value="Cytidine Deaminase, domain 2"/>
    <property type="match status" value="1"/>
</dbReference>
<dbReference type="NCBIfam" id="TIGR00129">
    <property type="entry name" value="fdhD_narQ"/>
    <property type="match status" value="1"/>
</dbReference>
<dbReference type="Pfam" id="PF02634">
    <property type="entry name" value="FdhD-NarQ"/>
    <property type="match status" value="1"/>
</dbReference>
<evidence type="ECO:0000313" key="5">
    <source>
        <dbReference type="Proteomes" id="UP000179157"/>
    </source>
</evidence>
<dbReference type="PIRSF" id="PIRSF015626">
    <property type="entry name" value="FdhD"/>
    <property type="match status" value="1"/>
</dbReference>
<accession>A0A1F5UZB5</accession>
<feature type="active site" description="Cysteine persulfide intermediate" evidence="3">
    <location>
        <position position="123"/>
    </location>
</feature>
<organism evidence="4 5">
    <name type="scientific">Fraserbacteria sp. (strain RBG_16_55_9)</name>
    <dbReference type="NCBI Taxonomy" id="1817864"/>
    <lineage>
        <taxon>Bacteria</taxon>
        <taxon>Candidatus Fraseribacteriota</taxon>
    </lineage>
</organism>
<comment type="caution">
    <text evidence="3">Lacks conserved residue(s) required for the propagation of feature annotation.</text>
</comment>
<dbReference type="Proteomes" id="UP000179157">
    <property type="component" value="Unassembled WGS sequence"/>
</dbReference>
<proteinExistence type="inferred from homology"/>
<dbReference type="Gene3D" id="3.10.20.10">
    <property type="match status" value="1"/>
</dbReference>
<dbReference type="PANTHER" id="PTHR30592">
    <property type="entry name" value="FORMATE DEHYDROGENASE"/>
    <property type="match status" value="1"/>
</dbReference>
<evidence type="ECO:0000313" key="4">
    <source>
        <dbReference type="EMBL" id="OGF56503.1"/>
    </source>
</evidence>
<dbReference type="AlphaFoldDB" id="A0A1F5UZB5"/>
<evidence type="ECO:0000256" key="1">
    <source>
        <dbReference type="ARBA" id="ARBA00022490"/>
    </source>
</evidence>
<reference evidence="4 5" key="1">
    <citation type="journal article" date="2016" name="Nat. Commun.">
        <title>Thousands of microbial genomes shed light on interconnected biogeochemical processes in an aquifer system.</title>
        <authorList>
            <person name="Anantharaman K."/>
            <person name="Brown C.T."/>
            <person name="Hug L.A."/>
            <person name="Sharon I."/>
            <person name="Castelle C.J."/>
            <person name="Probst A.J."/>
            <person name="Thomas B.C."/>
            <person name="Singh A."/>
            <person name="Wilkins M.J."/>
            <person name="Karaoz U."/>
            <person name="Brodie E.L."/>
            <person name="Williams K.H."/>
            <person name="Hubbard S.S."/>
            <person name="Banfield J.F."/>
        </authorList>
    </citation>
    <scope>NUCLEOTIDE SEQUENCE [LARGE SCALE GENOMIC DNA]</scope>
    <source>
        <strain evidence="5">RBG_16_55_9</strain>
    </source>
</reference>
<dbReference type="InterPro" id="IPR016193">
    <property type="entry name" value="Cytidine_deaminase-like"/>
</dbReference>
<dbReference type="STRING" id="1817864.A2Z21_07995"/>